<feature type="chain" id="PRO_5001474532" description="Mid2 domain-containing protein" evidence="3">
    <location>
        <begin position="29"/>
        <end position="299"/>
    </location>
</feature>
<feature type="region of interest" description="Disordered" evidence="1">
    <location>
        <begin position="274"/>
        <end position="299"/>
    </location>
</feature>
<comment type="caution">
    <text evidence="4">The sequence shown here is derived from an EMBL/GenBank/DDBJ whole genome shotgun (WGS) entry which is preliminary data.</text>
</comment>
<keyword evidence="5" id="KW-1185">Reference proteome</keyword>
<keyword evidence="2" id="KW-0812">Transmembrane</keyword>
<keyword evidence="2" id="KW-0472">Membrane</keyword>
<evidence type="ECO:0000256" key="1">
    <source>
        <dbReference type="SAM" id="MobiDB-lite"/>
    </source>
</evidence>
<gene>
    <name evidence="4" type="ORF">RirG_259150</name>
</gene>
<feature type="region of interest" description="Disordered" evidence="1">
    <location>
        <begin position="215"/>
        <end position="260"/>
    </location>
</feature>
<protein>
    <recommendedName>
        <fullName evidence="6">Mid2 domain-containing protein</fullName>
    </recommendedName>
</protein>
<feature type="compositionally biased region" description="Polar residues" evidence="1">
    <location>
        <begin position="288"/>
        <end position="299"/>
    </location>
</feature>
<dbReference type="OrthoDB" id="2423770at2759"/>
<feature type="compositionally biased region" description="Low complexity" evidence="1">
    <location>
        <begin position="230"/>
        <end position="254"/>
    </location>
</feature>
<organism evidence="4 5">
    <name type="scientific">Rhizophagus irregularis (strain DAOM 197198w)</name>
    <name type="common">Glomus intraradices</name>
    <dbReference type="NCBI Taxonomy" id="1432141"/>
    <lineage>
        <taxon>Eukaryota</taxon>
        <taxon>Fungi</taxon>
        <taxon>Fungi incertae sedis</taxon>
        <taxon>Mucoromycota</taxon>
        <taxon>Glomeromycotina</taxon>
        <taxon>Glomeromycetes</taxon>
        <taxon>Glomerales</taxon>
        <taxon>Glomeraceae</taxon>
        <taxon>Rhizophagus</taxon>
    </lineage>
</organism>
<name>A0A015JX64_RHIIW</name>
<feature type="signal peptide" evidence="3">
    <location>
        <begin position="1"/>
        <end position="28"/>
    </location>
</feature>
<keyword evidence="3" id="KW-0732">Signal</keyword>
<evidence type="ECO:0000313" key="5">
    <source>
        <dbReference type="Proteomes" id="UP000022910"/>
    </source>
</evidence>
<reference evidence="4 5" key="1">
    <citation type="submission" date="2014-02" db="EMBL/GenBank/DDBJ databases">
        <title>Single nucleus genome sequencing reveals high similarity among nuclei of an endomycorrhizal fungus.</title>
        <authorList>
            <person name="Lin K."/>
            <person name="Geurts R."/>
            <person name="Zhang Z."/>
            <person name="Limpens E."/>
            <person name="Saunders D.G."/>
            <person name="Mu D."/>
            <person name="Pang E."/>
            <person name="Cao H."/>
            <person name="Cha H."/>
            <person name="Lin T."/>
            <person name="Zhou Q."/>
            <person name="Shang Y."/>
            <person name="Li Y."/>
            <person name="Ivanov S."/>
            <person name="Sharma T."/>
            <person name="Velzen R.V."/>
            <person name="Ruijter N.D."/>
            <person name="Aanen D.K."/>
            <person name="Win J."/>
            <person name="Kamoun S."/>
            <person name="Bisseling T."/>
            <person name="Huang S."/>
        </authorList>
    </citation>
    <scope>NUCLEOTIDE SEQUENCE [LARGE SCALE GENOMIC DNA]</scope>
    <source>
        <strain evidence="5">DAOM197198w</strain>
    </source>
</reference>
<evidence type="ECO:0000256" key="3">
    <source>
        <dbReference type="SAM" id="SignalP"/>
    </source>
</evidence>
<dbReference type="HOGENOM" id="CLU_931115_0_0_1"/>
<evidence type="ECO:0000313" key="4">
    <source>
        <dbReference type="EMBL" id="EXX51731.1"/>
    </source>
</evidence>
<keyword evidence="2" id="KW-1133">Transmembrane helix</keyword>
<evidence type="ECO:0008006" key="6">
    <source>
        <dbReference type="Google" id="ProtNLM"/>
    </source>
</evidence>
<dbReference type="AlphaFoldDB" id="A0A015JX64"/>
<dbReference type="EMBL" id="JEMT01029623">
    <property type="protein sequence ID" value="EXX51731.1"/>
    <property type="molecule type" value="Genomic_DNA"/>
</dbReference>
<accession>A0A015JX64</accession>
<evidence type="ECO:0000256" key="2">
    <source>
        <dbReference type="SAM" id="Phobius"/>
    </source>
</evidence>
<feature type="transmembrane region" description="Helical" evidence="2">
    <location>
        <begin position="152"/>
        <end position="175"/>
    </location>
</feature>
<proteinExistence type="predicted"/>
<dbReference type="Proteomes" id="UP000022910">
    <property type="component" value="Unassembled WGS sequence"/>
</dbReference>
<sequence length="299" mass="33444">MSLLLEKFAIFLILILTIILPSNNLIMAQTNNAAICHSSANPCIKINDLLKPCGETLPMPPKLNDTDTIQNVSYFVGNSDEAKCWCNKEFYDLLLNCTTCLSSPTVNATVSPLDDYKNDCKKYGTEFKEPKQSSSLTKTPSEASGARGPNKLLIALGVSALVTLLASLAFCLCVIRRKKIKSRAYAKLKSDYYASKGRGINISGRNVVNENDEKELYSPSVPMPPPLAHQPQQNEQQQQQQQQKQQQQSMDQNQHNSYNFNNAIYGEQQYYVEANQAQVPRSSHECSDNVNNNHQNYPK</sequence>